<dbReference type="Proteomes" id="UP000072421">
    <property type="component" value="Chromosome"/>
</dbReference>
<accession>A0A127PDX4</accession>
<organism evidence="1">
    <name type="scientific">Collimonas fungivorans</name>
    <dbReference type="NCBI Taxonomy" id="158899"/>
    <lineage>
        <taxon>Bacteria</taxon>
        <taxon>Pseudomonadati</taxon>
        <taxon>Pseudomonadota</taxon>
        <taxon>Betaproteobacteria</taxon>
        <taxon>Burkholderiales</taxon>
        <taxon>Oxalobacteraceae</taxon>
        <taxon>Collimonas</taxon>
    </lineage>
</organism>
<protein>
    <submittedName>
        <fullName evidence="1">Uncharacterized protein</fullName>
    </submittedName>
</protein>
<name>A0A127PDX4_9BURK</name>
<dbReference type="PATRIC" id="fig|158899.10.peg.2978"/>
<evidence type="ECO:0000313" key="2">
    <source>
        <dbReference type="Proteomes" id="UP000072421"/>
    </source>
</evidence>
<proteinExistence type="predicted"/>
<gene>
    <name evidence="1" type="ORF">CFter6_2982</name>
</gene>
<sequence length="173" mass="18612">MVCSANEAFGNEWAAKIISSDTTDINVHALTDRKFSVGVSYLSLLSASASAGKVSDIKMQLSNAKLLLITSASARSGIAEKNCLFALNFKGQRLAGEITMVTSALQADVEYSVEFKQDASLTLDAKMELLRNIAGKLGGTLANDSSGTVRGTNLFWGIKRDRVVFQQYLDAHQ</sequence>
<evidence type="ECO:0000313" key="1">
    <source>
        <dbReference type="EMBL" id="AMO95641.1"/>
    </source>
</evidence>
<reference evidence="1 2" key="1">
    <citation type="submission" date="2015-11" db="EMBL/GenBank/DDBJ databases">
        <title>Exploring the genomic traits of fungus-feeding bacterial genus Collimonas.</title>
        <authorList>
            <person name="Song C."/>
            <person name="Schmidt R."/>
            <person name="de Jager V."/>
            <person name="Krzyzanowska D."/>
            <person name="Jongedijk E."/>
            <person name="Cankar K."/>
            <person name="Beekwilder J."/>
            <person name="van Veen A."/>
            <person name="de Boer W."/>
            <person name="van Veen J.A."/>
            <person name="Garbeva P."/>
        </authorList>
    </citation>
    <scope>NUCLEOTIDE SEQUENCE [LARGE SCALE GENOMIC DNA]</scope>
    <source>
        <strain evidence="1 2">Ter6</strain>
    </source>
</reference>
<dbReference type="AlphaFoldDB" id="A0A127PDX4"/>
<dbReference type="EMBL" id="CP013232">
    <property type="protein sequence ID" value="AMO95641.1"/>
    <property type="molecule type" value="Genomic_DNA"/>
</dbReference>